<name>A0A9X3S3W3_9ACTN</name>
<dbReference type="EMBL" id="JAPDOD010000019">
    <property type="protein sequence ID" value="MDA0162526.1"/>
    <property type="molecule type" value="Genomic_DNA"/>
</dbReference>
<accession>A0A9X3S3W3</accession>
<comment type="caution">
    <text evidence="2">The sequence shown here is derived from an EMBL/GenBank/DDBJ whole genome shotgun (WGS) entry which is preliminary data.</text>
</comment>
<keyword evidence="1" id="KW-0812">Transmembrane</keyword>
<proteinExistence type="predicted"/>
<dbReference type="RefSeq" id="WP_270041767.1">
    <property type="nucleotide sequence ID" value="NZ_JAPDOD010000019.1"/>
</dbReference>
<dbReference type="Proteomes" id="UP001149140">
    <property type="component" value="Unassembled WGS sequence"/>
</dbReference>
<feature type="transmembrane region" description="Helical" evidence="1">
    <location>
        <begin position="20"/>
        <end position="40"/>
    </location>
</feature>
<gene>
    <name evidence="2" type="ORF">OM076_19790</name>
</gene>
<evidence type="ECO:0000313" key="3">
    <source>
        <dbReference type="Proteomes" id="UP001149140"/>
    </source>
</evidence>
<organism evidence="2 3">
    <name type="scientific">Solirubrobacter ginsenosidimutans</name>
    <dbReference type="NCBI Taxonomy" id="490573"/>
    <lineage>
        <taxon>Bacteria</taxon>
        <taxon>Bacillati</taxon>
        <taxon>Actinomycetota</taxon>
        <taxon>Thermoleophilia</taxon>
        <taxon>Solirubrobacterales</taxon>
        <taxon>Solirubrobacteraceae</taxon>
        <taxon>Solirubrobacter</taxon>
    </lineage>
</organism>
<dbReference type="AlphaFoldDB" id="A0A9X3S3W3"/>
<sequence>MSDGFERDLEADERFERRLFWWQLAIVLVVAAVIVVEAMLG</sequence>
<evidence type="ECO:0000313" key="2">
    <source>
        <dbReference type="EMBL" id="MDA0162526.1"/>
    </source>
</evidence>
<protein>
    <submittedName>
        <fullName evidence="2">Uncharacterized protein</fullName>
    </submittedName>
</protein>
<evidence type="ECO:0000256" key="1">
    <source>
        <dbReference type="SAM" id="Phobius"/>
    </source>
</evidence>
<keyword evidence="3" id="KW-1185">Reference proteome</keyword>
<keyword evidence="1" id="KW-1133">Transmembrane helix</keyword>
<keyword evidence="1" id="KW-0472">Membrane</keyword>
<reference evidence="2" key="1">
    <citation type="submission" date="2022-10" db="EMBL/GenBank/DDBJ databases">
        <title>The WGS of Solirubrobacter ginsenosidimutans DSM 21036.</title>
        <authorList>
            <person name="Jiang Z."/>
        </authorList>
    </citation>
    <scope>NUCLEOTIDE SEQUENCE</scope>
    <source>
        <strain evidence="2">DSM 21036</strain>
    </source>
</reference>